<evidence type="ECO:0000313" key="2">
    <source>
        <dbReference type="Proteomes" id="UP000196842"/>
    </source>
</evidence>
<accession>A0A1Y6JIN0</accession>
<evidence type="ECO:0008006" key="3">
    <source>
        <dbReference type="Google" id="ProtNLM"/>
    </source>
</evidence>
<dbReference type="Proteomes" id="UP000196842">
    <property type="component" value="Chromosome I"/>
</dbReference>
<evidence type="ECO:0000313" key="1">
    <source>
        <dbReference type="EMBL" id="SMS09817.1"/>
    </source>
</evidence>
<dbReference type="InterPro" id="IPR021733">
    <property type="entry name" value="DUF3304"/>
</dbReference>
<gene>
    <name evidence="1" type="ORF">CFBP1590__2231</name>
</gene>
<dbReference type="KEGG" id="pvd:CFBP1590__2231"/>
<dbReference type="AlphaFoldDB" id="A0A1Y6JIN0"/>
<organism evidence="1 2">
    <name type="scientific">Pseudomonas viridiflava</name>
    <name type="common">Phytomonas viridiflava</name>
    <dbReference type="NCBI Taxonomy" id="33069"/>
    <lineage>
        <taxon>Bacteria</taxon>
        <taxon>Pseudomonadati</taxon>
        <taxon>Pseudomonadota</taxon>
        <taxon>Gammaproteobacteria</taxon>
        <taxon>Pseudomonadales</taxon>
        <taxon>Pseudomonadaceae</taxon>
        <taxon>Pseudomonas</taxon>
    </lineage>
</organism>
<name>A0A1Y6JIN0_PSEVI</name>
<protein>
    <recommendedName>
        <fullName evidence="3">Lipoprotein</fullName>
    </recommendedName>
</protein>
<dbReference type="Pfam" id="PF11745">
    <property type="entry name" value="DUF3304"/>
    <property type="match status" value="1"/>
</dbReference>
<dbReference type="EMBL" id="LT855380">
    <property type="protein sequence ID" value="SMS09817.1"/>
    <property type="molecule type" value="Genomic_DNA"/>
</dbReference>
<reference evidence="1 2" key="1">
    <citation type="submission" date="2017-05" db="EMBL/GenBank/DDBJ databases">
        <authorList>
            <person name="Song R."/>
            <person name="Chenine A.L."/>
            <person name="Ruprecht R.M."/>
        </authorList>
    </citation>
    <scope>NUCLEOTIDE SEQUENCE [LARGE SCALE GENOMIC DNA]</scope>
    <source>
        <strain evidence="1 2">CFBP 1590</strain>
    </source>
</reference>
<proteinExistence type="predicted"/>
<sequence length="195" mass="21292">MSKIRQISLRLSRPCLRQSRSLLAGGVSCQMLMTALCGVAGVALAQGAQASTLEAINHTHWAINRFSVDGRSGIDIIGPYQGGGGGCCYVAPSRWEPGMTVRVDWETGVAYASDSPGYADWPRYLTWVEKINAQKRQHTKTVPVPDYTNQNVCGLTVHFLPCDELQVTTSCYAYGSPEYPIKTPLQLPEPQSCPK</sequence>